<dbReference type="InterPro" id="IPR036890">
    <property type="entry name" value="HATPase_C_sf"/>
</dbReference>
<gene>
    <name evidence="9" type="ORF">GGQ59_002962</name>
</gene>
<dbReference type="EC" id="2.7.13.3" evidence="2"/>
<dbReference type="PANTHER" id="PTHR41523:SF8">
    <property type="entry name" value="ETHYLENE RESPONSE SENSOR PROTEIN"/>
    <property type="match status" value="1"/>
</dbReference>
<reference evidence="9 10" key="1">
    <citation type="submission" date="2020-08" db="EMBL/GenBank/DDBJ databases">
        <title>Genomic Encyclopedia of Type Strains, Phase IV (KMG-IV): sequencing the most valuable type-strain genomes for metagenomic binning, comparative biology and taxonomic classification.</title>
        <authorList>
            <person name="Goeker M."/>
        </authorList>
    </citation>
    <scope>NUCLEOTIDE SEQUENCE [LARGE SCALE GENOMIC DNA]</scope>
    <source>
        <strain evidence="9 10">DSM 102850</strain>
    </source>
</reference>
<dbReference type="Pfam" id="PF07536">
    <property type="entry name" value="HWE_HK"/>
    <property type="match status" value="1"/>
</dbReference>
<keyword evidence="10" id="KW-1185">Reference proteome</keyword>
<dbReference type="SUPFAM" id="SSF55874">
    <property type="entry name" value="ATPase domain of HSP90 chaperone/DNA topoisomerase II/histidine kinase"/>
    <property type="match status" value="1"/>
</dbReference>
<dbReference type="RefSeq" id="WP_343074343.1">
    <property type="nucleotide sequence ID" value="NZ_JACHOB010000012.1"/>
</dbReference>
<dbReference type="PANTHER" id="PTHR41523">
    <property type="entry name" value="TWO-COMPONENT SYSTEM SENSOR PROTEIN"/>
    <property type="match status" value="1"/>
</dbReference>
<evidence type="ECO:0000256" key="4">
    <source>
        <dbReference type="ARBA" id="ARBA00022679"/>
    </source>
</evidence>
<keyword evidence="3" id="KW-0597">Phosphoprotein</keyword>
<dbReference type="InterPro" id="IPR011102">
    <property type="entry name" value="Sig_transdc_His_kinase_HWE"/>
</dbReference>
<evidence type="ECO:0000256" key="1">
    <source>
        <dbReference type="ARBA" id="ARBA00000085"/>
    </source>
</evidence>
<evidence type="ECO:0000256" key="3">
    <source>
        <dbReference type="ARBA" id="ARBA00022553"/>
    </source>
</evidence>
<evidence type="ECO:0000256" key="7">
    <source>
        <dbReference type="ARBA" id="ARBA00022840"/>
    </source>
</evidence>
<comment type="catalytic activity">
    <reaction evidence="1">
        <text>ATP + protein L-histidine = ADP + protein N-phospho-L-histidine.</text>
        <dbReference type="EC" id="2.7.13.3"/>
    </reaction>
</comment>
<proteinExistence type="predicted"/>
<organism evidence="9 10">
    <name type="scientific">Parvularcula dongshanensis</name>
    <dbReference type="NCBI Taxonomy" id="1173995"/>
    <lineage>
        <taxon>Bacteria</taxon>
        <taxon>Pseudomonadati</taxon>
        <taxon>Pseudomonadota</taxon>
        <taxon>Alphaproteobacteria</taxon>
        <taxon>Parvularculales</taxon>
        <taxon>Parvularculaceae</taxon>
        <taxon>Parvularcula</taxon>
    </lineage>
</organism>
<dbReference type="Proteomes" id="UP000563524">
    <property type="component" value="Unassembled WGS sequence"/>
</dbReference>
<dbReference type="Gene3D" id="3.30.565.10">
    <property type="entry name" value="Histidine kinase-like ATPase, C-terminal domain"/>
    <property type="match status" value="1"/>
</dbReference>
<protein>
    <recommendedName>
        <fullName evidence="2">histidine kinase</fullName>
        <ecNumber evidence="2">2.7.13.3</ecNumber>
    </recommendedName>
</protein>
<dbReference type="AlphaFoldDB" id="A0A840I8Y8"/>
<keyword evidence="4" id="KW-0808">Transferase</keyword>
<dbReference type="GO" id="GO:0005524">
    <property type="term" value="F:ATP binding"/>
    <property type="evidence" value="ECO:0007669"/>
    <property type="project" value="UniProtKB-KW"/>
</dbReference>
<evidence type="ECO:0000256" key="6">
    <source>
        <dbReference type="ARBA" id="ARBA00022777"/>
    </source>
</evidence>
<feature type="domain" description="Signal transduction histidine kinase HWE region" evidence="8">
    <location>
        <begin position="34"/>
        <end position="80"/>
    </location>
</feature>
<keyword evidence="7" id="KW-0067">ATP-binding</keyword>
<keyword evidence="6 9" id="KW-0418">Kinase</keyword>
<evidence type="ECO:0000256" key="2">
    <source>
        <dbReference type="ARBA" id="ARBA00012438"/>
    </source>
</evidence>
<dbReference type="EMBL" id="JACHOB010000012">
    <property type="protein sequence ID" value="MBB4660410.1"/>
    <property type="molecule type" value="Genomic_DNA"/>
</dbReference>
<keyword evidence="5" id="KW-0547">Nucleotide-binding</keyword>
<sequence>MSRQRSAIPLVTASPFVSLDPSSFALPKGMYERELLHRMNNIFAMISALIEVNRRKIDNVDELADTLLSQTAALASAHRTSSGLHCTDGDDEAHSLAWFADSMLTDLGRAFLSAEWRSDVCLDANTFLPRGRLEALSMILYELATNSIKYGTTTGNRQLINVFIGSETPQKVRVSWTETTHLGSGRGDEFELRSKTSQGGFGSVLLAHCARTLDATIERMVEGHTFEVKLTFPVHAH</sequence>
<dbReference type="GO" id="GO:0004673">
    <property type="term" value="F:protein histidine kinase activity"/>
    <property type="evidence" value="ECO:0007669"/>
    <property type="project" value="UniProtKB-EC"/>
</dbReference>
<accession>A0A840I8Y8</accession>
<evidence type="ECO:0000313" key="10">
    <source>
        <dbReference type="Proteomes" id="UP000563524"/>
    </source>
</evidence>
<name>A0A840I8Y8_9PROT</name>
<evidence type="ECO:0000256" key="5">
    <source>
        <dbReference type="ARBA" id="ARBA00022741"/>
    </source>
</evidence>
<evidence type="ECO:0000259" key="8">
    <source>
        <dbReference type="Pfam" id="PF07536"/>
    </source>
</evidence>
<evidence type="ECO:0000313" key="9">
    <source>
        <dbReference type="EMBL" id="MBB4660410.1"/>
    </source>
</evidence>
<comment type="caution">
    <text evidence="9">The sequence shown here is derived from an EMBL/GenBank/DDBJ whole genome shotgun (WGS) entry which is preliminary data.</text>
</comment>